<dbReference type="RefSeq" id="WP_013960268.1">
    <property type="nucleotide sequence ID" value="NC_015730.1"/>
</dbReference>
<evidence type="ECO:0000256" key="1">
    <source>
        <dbReference type="ARBA" id="ARBA00004651"/>
    </source>
</evidence>
<dbReference type="PANTHER" id="PTHR43839">
    <property type="entry name" value="OPPC IN A BINDING PROTEIN-DEPENDENT TRANSPORT SYSTEM"/>
    <property type="match status" value="1"/>
</dbReference>
<evidence type="ECO:0000256" key="4">
    <source>
        <dbReference type="ARBA" id="ARBA00023136"/>
    </source>
</evidence>
<dbReference type="Proteomes" id="UP000001353">
    <property type="component" value="Chromosome"/>
</dbReference>
<dbReference type="eggNOG" id="COG1173">
    <property type="taxonomic scope" value="Bacteria"/>
</dbReference>
<gene>
    <name evidence="7" type="primary">gsiD1</name>
    <name evidence="7" type="ordered locus">RLO149_c002950</name>
</gene>
<feature type="transmembrane region" description="Helical" evidence="5">
    <location>
        <begin position="46"/>
        <end position="67"/>
    </location>
</feature>
<dbReference type="EMBL" id="CP002623">
    <property type="protein sequence ID" value="AEI92325.1"/>
    <property type="molecule type" value="Genomic_DNA"/>
</dbReference>
<name>F7ZGM5_ROSLO</name>
<dbReference type="Gene3D" id="1.10.3720.10">
    <property type="entry name" value="MetI-like"/>
    <property type="match status" value="1"/>
</dbReference>
<dbReference type="Pfam" id="PF12911">
    <property type="entry name" value="OppC_N"/>
    <property type="match status" value="1"/>
</dbReference>
<proteinExistence type="inferred from homology"/>
<feature type="transmembrane region" description="Helical" evidence="5">
    <location>
        <begin position="350"/>
        <end position="371"/>
    </location>
</feature>
<keyword evidence="8" id="KW-1185">Reference proteome</keyword>
<organism evidence="7 8">
    <name type="scientific">Roseobacter litoralis (strain ATCC 49566 / DSM 6996 / JCM 21268 / NBRC 15278 / OCh 149)</name>
    <dbReference type="NCBI Taxonomy" id="391595"/>
    <lineage>
        <taxon>Bacteria</taxon>
        <taxon>Pseudomonadati</taxon>
        <taxon>Pseudomonadota</taxon>
        <taxon>Alphaproteobacteria</taxon>
        <taxon>Rhodobacterales</taxon>
        <taxon>Roseobacteraceae</taxon>
        <taxon>Roseobacter</taxon>
    </lineage>
</organism>
<evidence type="ECO:0000259" key="6">
    <source>
        <dbReference type="PROSITE" id="PS50928"/>
    </source>
</evidence>
<evidence type="ECO:0000256" key="5">
    <source>
        <dbReference type="RuleBase" id="RU363032"/>
    </source>
</evidence>
<dbReference type="Pfam" id="PF00528">
    <property type="entry name" value="BPD_transp_1"/>
    <property type="match status" value="1"/>
</dbReference>
<evidence type="ECO:0000313" key="7">
    <source>
        <dbReference type="EMBL" id="AEI92325.1"/>
    </source>
</evidence>
<accession>F7ZGM5</accession>
<dbReference type="HOGENOM" id="CLU_028518_1_0_5"/>
<evidence type="ECO:0000256" key="2">
    <source>
        <dbReference type="ARBA" id="ARBA00022692"/>
    </source>
</evidence>
<keyword evidence="3 5" id="KW-1133">Transmembrane helix</keyword>
<dbReference type="InterPro" id="IPR000515">
    <property type="entry name" value="MetI-like"/>
</dbReference>
<evidence type="ECO:0000256" key="3">
    <source>
        <dbReference type="ARBA" id="ARBA00022989"/>
    </source>
</evidence>
<dbReference type="KEGG" id="rli:RLO149_c002950"/>
<keyword evidence="4 5" id="KW-0472">Membrane</keyword>
<dbReference type="OrthoDB" id="9766870at2"/>
<dbReference type="STRING" id="391595.RLO149_c002950"/>
<feature type="transmembrane region" description="Helical" evidence="5">
    <location>
        <begin position="303"/>
        <end position="330"/>
    </location>
</feature>
<dbReference type="GO" id="GO:0005886">
    <property type="term" value="C:plasma membrane"/>
    <property type="evidence" value="ECO:0007669"/>
    <property type="project" value="UniProtKB-SubCell"/>
</dbReference>
<feature type="domain" description="ABC transmembrane type-1" evidence="6">
    <location>
        <begin position="176"/>
        <end position="372"/>
    </location>
</feature>
<dbReference type="PROSITE" id="PS50928">
    <property type="entry name" value="ABC_TM1"/>
    <property type="match status" value="1"/>
</dbReference>
<feature type="transmembrane region" description="Helical" evidence="5">
    <location>
        <begin position="180"/>
        <end position="206"/>
    </location>
</feature>
<dbReference type="InterPro" id="IPR035906">
    <property type="entry name" value="MetI-like_sf"/>
</dbReference>
<dbReference type="InterPro" id="IPR025966">
    <property type="entry name" value="OppC_N"/>
</dbReference>
<dbReference type="FunFam" id="1.10.3720.10:FF:000059">
    <property type="entry name" value="Oligopeptide ABC transporter, permease protein"/>
    <property type="match status" value="1"/>
</dbReference>
<reference evidence="7 8" key="1">
    <citation type="journal article" date="2011" name="BMC Genomics">
        <title>Comparative genome analysis and genome-guided physiological analysis of Roseobacter litoralis.</title>
        <authorList>
            <person name="Kalhoefer D."/>
            <person name="Thole S."/>
            <person name="Voget S."/>
            <person name="Lehmann R."/>
            <person name="Liesegang H."/>
            <person name="Wollher A."/>
            <person name="Daniel R."/>
            <person name="Simon M."/>
            <person name="Brinkhoff T."/>
        </authorList>
    </citation>
    <scope>NUCLEOTIDE SEQUENCE [LARGE SCALE GENOMIC DNA]</scope>
    <source>
        <strain evidence="8">ATCC 49566 / DSM 6996 / JCM 21268 / NBRC 15278 / OCh 149</strain>
    </source>
</reference>
<protein>
    <submittedName>
        <fullName evidence="7">Glutathione transport system permease protein GsiD</fullName>
    </submittedName>
</protein>
<dbReference type="AlphaFoldDB" id="F7ZGM5"/>
<evidence type="ECO:0000313" key="8">
    <source>
        <dbReference type="Proteomes" id="UP000001353"/>
    </source>
</evidence>
<sequence>MTQMPDGRYVDDAPYTDDVDLSALERSDMDAPNWVLVWRKFKRHKLGLISGIFLLLSYMMLPVAGFISPYTPNERSADYLYAPPQSINLWHDGRFIGPYVYPIEATADLVNYRWTYETDTSTPMPLEFFCEGQQYRLMGLIPSDTHLFCAPEGATVFLWGSDRLGRDVFSRILYGAQLSLTVGLIGITVSFVLGIFFGSIAGYFGGRTDWIINRMIEILRSLPELPLWLALSAAVPSNWSPVSVFFIISIILGILDWPGLARAVRSKFLSLREEEYVRAAEMMGAKPGRVIRRHLLPNFMSHLIASATLSIPAMILGETALSFLGLGLRAPAVSWGVMLNDAQNLASIEIYPWTAIPMLPIIFVVLAFNFLGDGLRASLDPYKG</sequence>
<keyword evidence="2 5" id="KW-0812">Transmembrane</keyword>
<dbReference type="CDD" id="cd06261">
    <property type="entry name" value="TM_PBP2"/>
    <property type="match status" value="1"/>
</dbReference>
<dbReference type="SUPFAM" id="SSF161098">
    <property type="entry name" value="MetI-like"/>
    <property type="match status" value="1"/>
</dbReference>
<comment type="subcellular location">
    <subcellularLocation>
        <location evidence="1 5">Cell membrane</location>
        <topology evidence="1 5">Multi-pass membrane protein</topology>
    </subcellularLocation>
</comment>
<keyword evidence="5" id="KW-0813">Transport</keyword>
<dbReference type="GO" id="GO:0055085">
    <property type="term" value="P:transmembrane transport"/>
    <property type="evidence" value="ECO:0007669"/>
    <property type="project" value="InterPro"/>
</dbReference>
<dbReference type="PANTHER" id="PTHR43839:SF3">
    <property type="entry name" value="OLIGOPEPTIDE ABC TRANSPORTER, PERMEASE PROTEIN"/>
    <property type="match status" value="1"/>
</dbReference>
<comment type="similarity">
    <text evidence="5">Belongs to the binding-protein-dependent transport system permease family.</text>
</comment>